<gene>
    <name evidence="1" type="ORF">MLD38_023856</name>
</gene>
<evidence type="ECO:0000313" key="2">
    <source>
        <dbReference type="Proteomes" id="UP001057402"/>
    </source>
</evidence>
<comment type="caution">
    <text evidence="1">The sequence shown here is derived from an EMBL/GenBank/DDBJ whole genome shotgun (WGS) entry which is preliminary data.</text>
</comment>
<protein>
    <submittedName>
        <fullName evidence="1">Uncharacterized protein</fullName>
    </submittedName>
</protein>
<reference evidence="2" key="1">
    <citation type="journal article" date="2023" name="Front. Plant Sci.">
        <title>Chromosomal-level genome assembly of Melastoma candidum provides insights into trichome evolution.</title>
        <authorList>
            <person name="Zhong Y."/>
            <person name="Wu W."/>
            <person name="Sun C."/>
            <person name="Zou P."/>
            <person name="Liu Y."/>
            <person name="Dai S."/>
            <person name="Zhou R."/>
        </authorList>
    </citation>
    <scope>NUCLEOTIDE SEQUENCE [LARGE SCALE GENOMIC DNA]</scope>
</reference>
<accession>A0ACB9NQD4</accession>
<dbReference type="Proteomes" id="UP001057402">
    <property type="component" value="Chromosome 7"/>
</dbReference>
<organism evidence="1 2">
    <name type="scientific">Melastoma candidum</name>
    <dbReference type="NCBI Taxonomy" id="119954"/>
    <lineage>
        <taxon>Eukaryota</taxon>
        <taxon>Viridiplantae</taxon>
        <taxon>Streptophyta</taxon>
        <taxon>Embryophyta</taxon>
        <taxon>Tracheophyta</taxon>
        <taxon>Spermatophyta</taxon>
        <taxon>Magnoliopsida</taxon>
        <taxon>eudicotyledons</taxon>
        <taxon>Gunneridae</taxon>
        <taxon>Pentapetalae</taxon>
        <taxon>rosids</taxon>
        <taxon>malvids</taxon>
        <taxon>Myrtales</taxon>
        <taxon>Melastomataceae</taxon>
        <taxon>Melastomatoideae</taxon>
        <taxon>Melastomateae</taxon>
        <taxon>Melastoma</taxon>
    </lineage>
</organism>
<sequence length="636" mass="72723">MRNTILGTGPNPLSLTVRRKVGLFSGQRTSLHSLPGGGIPRLPPRKSPRITLLFRVVSCWLWLEWTRGMKKGKKSDNKRKRDKYEETDDWCFVCKDGGDLMICDHEDCLKVYHPECVGKDTDLLQNEKSWTCDRHSCFVCSKATKMYCYCCPNAICGTCDSSAEFAPCCRNGGLCYECFKLVILAEENADCDSDGEKLDFDDRETYECLLKEYWDIIKEKEGLTIDHVYSAESFFRERKLSKRRSSSIKNDAVEEGYQLISDSDEDGLPKKKANKAKKSGASEFQGSVSKVLARFLNSIGEDASKEISLLEVHQMICEYIHKENLHHPKKKNKFLCDEKLFSIFRRKVLHRNRIYKLLQPHFINASELSDDTESDDAHEVKTIDRSKGSSIRQCLQVKSTGAKTKKPVEEVAVTPKVRKTGYASLDINNMKLIYVRKSLVEELAKQRDTFEGKMIGSLIKVKVDPLDVLQTRRYQLVQVTGVRRIPADDDSSSQILLQVSGRSTDVSMGLLSDADIYEEDCEDLRERANAGLFKKLTLVDVQEKATVLHEERTEHWIKKELVRLEYLVEQANEKGWRREYPFYLEQRSLLRKPTEVERLLKQQPKVIPETVVEASSNSEIDDEPVSDSPPVILVDG</sequence>
<proteinExistence type="predicted"/>
<dbReference type="EMBL" id="CM042886">
    <property type="protein sequence ID" value="KAI4338848.1"/>
    <property type="molecule type" value="Genomic_DNA"/>
</dbReference>
<evidence type="ECO:0000313" key="1">
    <source>
        <dbReference type="EMBL" id="KAI4338848.1"/>
    </source>
</evidence>
<name>A0ACB9NQD4_9MYRT</name>
<keyword evidence="2" id="KW-1185">Reference proteome</keyword>